<dbReference type="EMBL" id="CP162411">
    <property type="protein sequence ID" value="XDL16166.1"/>
    <property type="molecule type" value="Genomic_DNA"/>
</dbReference>
<evidence type="ECO:0000256" key="1">
    <source>
        <dbReference type="SAM" id="MobiDB-lite"/>
    </source>
</evidence>
<proteinExistence type="predicted"/>
<sequence length="233" mass="26853">MSIIDFKHLHELSSFQLQQYIDDNNFTPEQRLQIFEHYHSKHKDTTNIYQRKENIKSIKKDVDYVHLFTKNFECLAELDITKTELKVIAKILNKMEFGNLFHISQAALCRDLGIGKSNMSLIFKKLKTKGIIIDKDGDLFMNSNIFLKGQAHSINMKQRPNVKKAQGFNANNEPAFDNVYTFNQTNDSNNQPTEGTTASDQPKKTENCSNKEIDPALTLQYPKTAEPVYDDVE</sequence>
<dbReference type="RefSeq" id="WP_226100542.1">
    <property type="nucleotide sequence ID" value="NZ_CP162411.1"/>
</dbReference>
<name>A0AB39IE26_9GAMM</name>
<keyword evidence="2" id="KW-0238">DNA-binding</keyword>
<dbReference type="AlphaFoldDB" id="A0AB39IE26"/>
<gene>
    <name evidence="2" type="ORF">LF923_0007990</name>
</gene>
<protein>
    <submittedName>
        <fullName evidence="2">DNA-binding protein</fullName>
    </submittedName>
</protein>
<accession>A0AB39IE26</accession>
<dbReference type="GO" id="GO:0003677">
    <property type="term" value="F:DNA binding"/>
    <property type="evidence" value="ECO:0007669"/>
    <property type="project" value="UniProtKB-KW"/>
</dbReference>
<feature type="compositionally biased region" description="Basic and acidic residues" evidence="1">
    <location>
        <begin position="201"/>
        <end position="214"/>
    </location>
</feature>
<organism evidence="2">
    <name type="scientific">Dickeya oryzae</name>
    <dbReference type="NCBI Taxonomy" id="1240404"/>
    <lineage>
        <taxon>Bacteria</taxon>
        <taxon>Pseudomonadati</taxon>
        <taxon>Pseudomonadota</taxon>
        <taxon>Gammaproteobacteria</taxon>
        <taxon>Enterobacterales</taxon>
        <taxon>Pectobacteriaceae</taxon>
        <taxon>Dickeya</taxon>
    </lineage>
</organism>
<feature type="region of interest" description="Disordered" evidence="1">
    <location>
        <begin position="179"/>
        <end position="233"/>
    </location>
</feature>
<reference evidence="2" key="1">
    <citation type="submission" date="2024-07" db="EMBL/GenBank/DDBJ databases">
        <authorList>
            <person name="Pedron J."/>
        </authorList>
    </citation>
    <scope>NUCLEOTIDE SEQUENCE</scope>
    <source>
        <strain evidence="2">A642-S2-A17</strain>
    </source>
</reference>
<feature type="compositionally biased region" description="Polar residues" evidence="1">
    <location>
        <begin position="180"/>
        <end position="200"/>
    </location>
</feature>
<evidence type="ECO:0000313" key="2">
    <source>
        <dbReference type="EMBL" id="XDL16166.1"/>
    </source>
</evidence>